<dbReference type="OMA" id="EVVQHQN"/>
<evidence type="ECO:0000313" key="3">
    <source>
        <dbReference type="Proteomes" id="UP001108240"/>
    </source>
</evidence>
<reference evidence="2" key="2">
    <citation type="submission" date="2025-09" db="UniProtKB">
        <authorList>
            <consortium name="Ensembl"/>
        </authorList>
    </citation>
    <scope>IDENTIFICATION</scope>
</reference>
<reference evidence="2" key="1">
    <citation type="submission" date="2025-08" db="UniProtKB">
        <authorList>
            <consortium name="Ensembl"/>
        </authorList>
    </citation>
    <scope>IDENTIFICATION</scope>
</reference>
<evidence type="ECO:0000256" key="1">
    <source>
        <dbReference type="SAM" id="Coils"/>
    </source>
</evidence>
<dbReference type="Proteomes" id="UP001108240">
    <property type="component" value="Unplaced"/>
</dbReference>
<protein>
    <submittedName>
        <fullName evidence="2">Uncharacterized protein</fullName>
    </submittedName>
</protein>
<keyword evidence="1" id="KW-0175">Coiled coil</keyword>
<sequence>ASFNFLKMKHETLRSSQESEMLLLQEAKALHTMLGQQKQELEKAELFPEGPDTEVSRMKQTLLQYYNQILFLLFSLKEKKLCLEKEYQDQSKLVVTKKKNMALKNSCEEVRKEMVQLRQEVKTLTEKQHDSVFHQAELAQVLLIPVQLGKEIDRVAHKKSNVELENQITVIEQHRQEHMEHQQKMETKCKEVKEAKRVVVREMEGHKSQLVAAENKQDRLLKELQMTKEKEAIFMDQMLLSQSFSTD</sequence>
<evidence type="ECO:0000313" key="2">
    <source>
        <dbReference type="Ensembl" id="ENSCCRP00000030983.2"/>
    </source>
</evidence>
<feature type="coiled-coil region" evidence="1">
    <location>
        <begin position="100"/>
        <end position="127"/>
    </location>
</feature>
<organism evidence="2 3">
    <name type="scientific">Cyprinus carpio carpio</name>
    <dbReference type="NCBI Taxonomy" id="630221"/>
    <lineage>
        <taxon>Eukaryota</taxon>
        <taxon>Metazoa</taxon>
        <taxon>Chordata</taxon>
        <taxon>Craniata</taxon>
        <taxon>Vertebrata</taxon>
        <taxon>Euteleostomi</taxon>
        <taxon>Actinopterygii</taxon>
        <taxon>Neopterygii</taxon>
        <taxon>Teleostei</taxon>
        <taxon>Ostariophysi</taxon>
        <taxon>Cypriniformes</taxon>
        <taxon>Cyprinidae</taxon>
        <taxon>Cyprininae</taxon>
        <taxon>Cyprinus</taxon>
    </lineage>
</organism>
<dbReference type="AlphaFoldDB" id="A0A8C1BD99"/>
<accession>A0A8C1BD99</accession>
<feature type="coiled-coil region" evidence="1">
    <location>
        <begin position="164"/>
        <end position="230"/>
    </location>
</feature>
<name>A0A8C1BD99_CYPCA</name>
<proteinExistence type="predicted"/>
<dbReference type="Ensembl" id="ENSCCRT00000033600.2">
    <property type="protein sequence ID" value="ENSCCRP00000030983.2"/>
    <property type="gene ID" value="ENSCCRG00000016692.2"/>
</dbReference>
<keyword evidence="3" id="KW-1185">Reference proteome</keyword>
<dbReference type="GeneTree" id="ENSGT00940000165989"/>